<keyword evidence="1" id="KW-1133">Transmembrane helix</keyword>
<dbReference type="EMBL" id="NCKV01034402">
    <property type="protein sequence ID" value="RWS18784.1"/>
    <property type="molecule type" value="Genomic_DNA"/>
</dbReference>
<accession>A0A443RU65</accession>
<dbReference type="STRING" id="299467.A0A443RU65"/>
<dbReference type="Gene3D" id="1.20.5.110">
    <property type="match status" value="1"/>
</dbReference>
<dbReference type="OrthoDB" id="10255013at2759"/>
<protein>
    <submittedName>
        <fullName evidence="3">Syntaxin-1A-like isoform X1</fullName>
    </submittedName>
</protein>
<keyword evidence="1" id="KW-0812">Transmembrane</keyword>
<keyword evidence="1" id="KW-0472">Membrane</keyword>
<evidence type="ECO:0000256" key="1">
    <source>
        <dbReference type="SAM" id="Phobius"/>
    </source>
</evidence>
<gene>
    <name evidence="3" type="ORF">B4U80_10396</name>
</gene>
<comment type="caution">
    <text evidence="3">The sequence shown here is derived from an EMBL/GenBank/DDBJ whole genome shotgun (WGS) entry which is preliminary data.</text>
</comment>
<dbReference type="Pfam" id="PF05739">
    <property type="entry name" value="SNARE"/>
    <property type="match status" value="1"/>
</dbReference>
<feature type="transmembrane region" description="Helical" evidence="1">
    <location>
        <begin position="38"/>
        <end position="60"/>
    </location>
</feature>
<proteinExistence type="predicted"/>
<dbReference type="InterPro" id="IPR000727">
    <property type="entry name" value="T_SNARE_dom"/>
</dbReference>
<dbReference type="Proteomes" id="UP000288716">
    <property type="component" value="Unassembled WGS sequence"/>
</dbReference>
<keyword evidence="4" id="KW-1185">Reference proteome</keyword>
<name>A0A443RU65_9ACAR</name>
<evidence type="ECO:0000313" key="4">
    <source>
        <dbReference type="Proteomes" id="UP000288716"/>
    </source>
</evidence>
<feature type="domain" description="T-SNARE coiled-coil homology" evidence="2">
    <location>
        <begin position="1"/>
        <end position="52"/>
    </location>
</feature>
<dbReference type="AlphaFoldDB" id="A0A443RU65"/>
<evidence type="ECO:0000259" key="2">
    <source>
        <dbReference type="Pfam" id="PF05739"/>
    </source>
</evidence>
<organism evidence="3 4">
    <name type="scientific">Leptotrombidium deliense</name>
    <dbReference type="NCBI Taxonomy" id="299467"/>
    <lineage>
        <taxon>Eukaryota</taxon>
        <taxon>Metazoa</taxon>
        <taxon>Ecdysozoa</taxon>
        <taxon>Arthropoda</taxon>
        <taxon>Chelicerata</taxon>
        <taxon>Arachnida</taxon>
        <taxon>Acari</taxon>
        <taxon>Acariformes</taxon>
        <taxon>Trombidiformes</taxon>
        <taxon>Prostigmata</taxon>
        <taxon>Anystina</taxon>
        <taxon>Parasitengona</taxon>
        <taxon>Trombiculoidea</taxon>
        <taxon>Trombiculidae</taxon>
        <taxon>Leptotrombidium</taxon>
    </lineage>
</organism>
<sequence>MIDRIENHVKNAVNYINEGKVTIPKASKYMSKYRRKKVLIGICLCVCVFVIVVSVISSIIPR</sequence>
<evidence type="ECO:0000313" key="3">
    <source>
        <dbReference type="EMBL" id="RWS18784.1"/>
    </source>
</evidence>
<reference evidence="3 4" key="1">
    <citation type="journal article" date="2018" name="Gigascience">
        <title>Genomes of trombidid mites reveal novel predicted allergens and laterally-transferred genes associated with secondary metabolism.</title>
        <authorList>
            <person name="Dong X."/>
            <person name="Chaisiri K."/>
            <person name="Xia D."/>
            <person name="Armstrong S.D."/>
            <person name="Fang Y."/>
            <person name="Donnelly M.J."/>
            <person name="Kadowaki T."/>
            <person name="McGarry J.W."/>
            <person name="Darby A.C."/>
            <person name="Makepeace B.L."/>
        </authorList>
    </citation>
    <scope>NUCLEOTIDE SEQUENCE [LARGE SCALE GENOMIC DNA]</scope>
    <source>
        <strain evidence="3">UoL-UT</strain>
    </source>
</reference>
<dbReference type="VEuPathDB" id="VectorBase:LDEU013256"/>